<evidence type="ECO:0000313" key="3">
    <source>
        <dbReference type="Proteomes" id="UP000094236"/>
    </source>
</evidence>
<protein>
    <submittedName>
        <fullName evidence="2">Uncharacterized protein</fullName>
    </submittedName>
</protein>
<evidence type="ECO:0000256" key="1">
    <source>
        <dbReference type="SAM" id="Phobius"/>
    </source>
</evidence>
<keyword evidence="1" id="KW-1133">Transmembrane helix</keyword>
<keyword evidence="1" id="KW-0472">Membrane</keyword>
<dbReference type="OrthoDB" id="376826at2759"/>
<evidence type="ECO:0000313" key="2">
    <source>
        <dbReference type="EMBL" id="ODV95435.1"/>
    </source>
</evidence>
<feature type="transmembrane region" description="Helical" evidence="1">
    <location>
        <begin position="34"/>
        <end position="60"/>
    </location>
</feature>
<dbReference type="Proteomes" id="UP000094236">
    <property type="component" value="Unassembled WGS sequence"/>
</dbReference>
<gene>
    <name evidence="2" type="ORF">PACTADRAFT_3136</name>
</gene>
<accession>A0A1E4TUI5</accession>
<keyword evidence="3" id="KW-1185">Reference proteome</keyword>
<organism evidence="2 3">
    <name type="scientific">Pachysolen tannophilus NRRL Y-2460</name>
    <dbReference type="NCBI Taxonomy" id="669874"/>
    <lineage>
        <taxon>Eukaryota</taxon>
        <taxon>Fungi</taxon>
        <taxon>Dikarya</taxon>
        <taxon>Ascomycota</taxon>
        <taxon>Saccharomycotina</taxon>
        <taxon>Pichiomycetes</taxon>
        <taxon>Pachysolenaceae</taxon>
        <taxon>Pachysolen</taxon>
    </lineage>
</organism>
<sequence>MTILTMSTVTYPTSTKYPETEAQAYVARLANRPALAAVTGFLASFPVIKIFASNGVPLMLAREKARMRDAANAESSE</sequence>
<name>A0A1E4TUI5_PACTA</name>
<keyword evidence="1" id="KW-0812">Transmembrane</keyword>
<reference evidence="3" key="1">
    <citation type="submission" date="2016-05" db="EMBL/GenBank/DDBJ databases">
        <title>Comparative genomics of biotechnologically important yeasts.</title>
        <authorList>
            <consortium name="DOE Joint Genome Institute"/>
            <person name="Riley R."/>
            <person name="Haridas S."/>
            <person name="Wolfe K.H."/>
            <person name="Lopes M.R."/>
            <person name="Hittinger C.T."/>
            <person name="Goker M."/>
            <person name="Salamov A."/>
            <person name="Wisecaver J."/>
            <person name="Long T.M."/>
            <person name="Aerts A.L."/>
            <person name="Barry K."/>
            <person name="Choi C."/>
            <person name="Clum A."/>
            <person name="Coughlan A.Y."/>
            <person name="Deshpande S."/>
            <person name="Douglass A.P."/>
            <person name="Hanson S.J."/>
            <person name="Klenk H.-P."/>
            <person name="Labutti K."/>
            <person name="Lapidus A."/>
            <person name="Lindquist E."/>
            <person name="Lipzen A."/>
            <person name="Meier-Kolthoff J.P."/>
            <person name="Ohm R.A."/>
            <person name="Otillar R.P."/>
            <person name="Pangilinan J."/>
            <person name="Peng Y."/>
            <person name="Rokas A."/>
            <person name="Rosa C.A."/>
            <person name="Scheuner C."/>
            <person name="Sibirny A.A."/>
            <person name="Slot J.C."/>
            <person name="Stielow J.B."/>
            <person name="Sun H."/>
            <person name="Kurtzman C.P."/>
            <person name="Blackwell M."/>
            <person name="Grigoriev I.V."/>
            <person name="Jeffries T.W."/>
        </authorList>
    </citation>
    <scope>NUCLEOTIDE SEQUENCE [LARGE SCALE GENOMIC DNA]</scope>
    <source>
        <strain evidence="3">NRRL Y-2460</strain>
    </source>
</reference>
<dbReference type="AlphaFoldDB" id="A0A1E4TUI5"/>
<dbReference type="EMBL" id="KV454014">
    <property type="protein sequence ID" value="ODV95435.1"/>
    <property type="molecule type" value="Genomic_DNA"/>
</dbReference>
<proteinExistence type="predicted"/>